<dbReference type="AlphaFoldDB" id="A0A8R1DGY0"/>
<evidence type="ECO:0000313" key="2">
    <source>
        <dbReference type="EnsemblMetazoa" id="CJA02448.1"/>
    </source>
</evidence>
<dbReference type="PANTHER" id="PTHR22943">
    <property type="entry name" value="7-TRANSMEMBRANE DOMAIN RECEPTOR C.ELEGANS"/>
    <property type="match status" value="1"/>
</dbReference>
<dbReference type="GO" id="GO:0005886">
    <property type="term" value="C:plasma membrane"/>
    <property type="evidence" value="ECO:0007669"/>
    <property type="project" value="TreeGrafter"/>
</dbReference>
<evidence type="ECO:0008006" key="4">
    <source>
        <dbReference type="Google" id="ProtNLM"/>
    </source>
</evidence>
<dbReference type="Proteomes" id="UP000005237">
    <property type="component" value="Unassembled WGS sequence"/>
</dbReference>
<feature type="transmembrane region" description="Helical" evidence="1">
    <location>
        <begin position="44"/>
        <end position="68"/>
    </location>
</feature>
<reference evidence="3" key="1">
    <citation type="submission" date="2010-08" db="EMBL/GenBank/DDBJ databases">
        <authorList>
            <consortium name="Caenorhabditis japonica Sequencing Consortium"/>
            <person name="Wilson R.K."/>
        </authorList>
    </citation>
    <scope>NUCLEOTIDE SEQUENCE [LARGE SCALE GENOMIC DNA]</scope>
    <source>
        <strain evidence="3">DF5081</strain>
    </source>
</reference>
<dbReference type="SUPFAM" id="SSF81321">
    <property type="entry name" value="Family A G protein-coupled receptor-like"/>
    <property type="match status" value="1"/>
</dbReference>
<name>A0A8R1DGY0_CAEJA</name>
<dbReference type="Pfam" id="PF10326">
    <property type="entry name" value="7TM_GPCR_Str"/>
    <property type="match status" value="1"/>
</dbReference>
<reference evidence="2" key="2">
    <citation type="submission" date="2022-06" db="UniProtKB">
        <authorList>
            <consortium name="EnsemblMetazoa"/>
        </authorList>
    </citation>
    <scope>IDENTIFICATION</scope>
    <source>
        <strain evidence="2">DF5081</strain>
    </source>
</reference>
<evidence type="ECO:0000313" key="3">
    <source>
        <dbReference type="Proteomes" id="UP000005237"/>
    </source>
</evidence>
<dbReference type="GO" id="GO:0042048">
    <property type="term" value="P:olfactory behavior"/>
    <property type="evidence" value="ECO:0007669"/>
    <property type="project" value="TreeGrafter"/>
</dbReference>
<dbReference type="InterPro" id="IPR019428">
    <property type="entry name" value="7TM_GPCR_serpentine_rcpt_Str"/>
</dbReference>
<keyword evidence="1" id="KW-0812">Transmembrane</keyword>
<sequence>MLAFAIFEICYSILDIVVEPTHFSHGTAFVIIVTNTNSLLSKDILMFLDGVYAGFFGSSLALFSIHYIYRYLVSVGGELLRSFGDWRIIFWFCIPLIYGVHWTYVAWVLCPTRNSTTEYVKDAVSSSIGFTADELVYIGPYLYTIEDDGSVTVHLGDTLGSMSLSMGVTSSIFMILYFGMKCYRKLNNMMSHVESQKIRKLQHQLFVALVIQTLVPIFLIHIPSTIVFMAAFMNISLGSLTGVMCVTVALFPAIDPLPTMFIIEEYRKTIFAFLKSPRKCFRREISSKTSIATSSITMKQVITVTV</sequence>
<feature type="transmembrane region" description="Helical" evidence="1">
    <location>
        <begin position="88"/>
        <end position="109"/>
    </location>
</feature>
<proteinExistence type="predicted"/>
<keyword evidence="1" id="KW-0472">Membrane</keyword>
<feature type="transmembrane region" description="Helical" evidence="1">
    <location>
        <begin position="226"/>
        <end position="251"/>
    </location>
</feature>
<dbReference type="EnsemblMetazoa" id="CJA02448.1">
    <property type="protein sequence ID" value="CJA02448.1"/>
    <property type="gene ID" value="WBGene00121653"/>
</dbReference>
<protein>
    <recommendedName>
        <fullName evidence="4">Seven TM Receptor</fullName>
    </recommendedName>
</protein>
<evidence type="ECO:0000256" key="1">
    <source>
        <dbReference type="SAM" id="Phobius"/>
    </source>
</evidence>
<accession>A0A8R1DGY0</accession>
<feature type="transmembrane region" description="Helical" evidence="1">
    <location>
        <begin position="201"/>
        <end position="220"/>
    </location>
</feature>
<organism evidence="2 3">
    <name type="scientific">Caenorhabditis japonica</name>
    <dbReference type="NCBI Taxonomy" id="281687"/>
    <lineage>
        <taxon>Eukaryota</taxon>
        <taxon>Metazoa</taxon>
        <taxon>Ecdysozoa</taxon>
        <taxon>Nematoda</taxon>
        <taxon>Chromadorea</taxon>
        <taxon>Rhabditida</taxon>
        <taxon>Rhabditina</taxon>
        <taxon>Rhabditomorpha</taxon>
        <taxon>Rhabditoidea</taxon>
        <taxon>Rhabditidae</taxon>
        <taxon>Peloderinae</taxon>
        <taxon>Caenorhabditis</taxon>
    </lineage>
</organism>
<feature type="transmembrane region" description="Helical" evidence="1">
    <location>
        <begin position="159"/>
        <end position="180"/>
    </location>
</feature>
<keyword evidence="3" id="KW-1185">Reference proteome</keyword>
<dbReference type="PANTHER" id="PTHR22943:SF248">
    <property type="entry name" value="SEVEN TM RECEPTOR"/>
    <property type="match status" value="1"/>
</dbReference>
<keyword evidence="1" id="KW-1133">Transmembrane helix</keyword>
<dbReference type="GO" id="GO:0038022">
    <property type="term" value="F:G protein-coupled olfactory receptor activity"/>
    <property type="evidence" value="ECO:0007669"/>
    <property type="project" value="TreeGrafter"/>
</dbReference>